<name>W1YA11_9ZZZZ</name>
<proteinExistence type="predicted"/>
<reference evidence="2" key="1">
    <citation type="submission" date="2013-12" db="EMBL/GenBank/DDBJ databases">
        <title>A Varibaculum cambriense genome reconstructed from a premature infant gut community with otherwise low bacterial novelty that shifts toward anaerobic metabolism during the third week of life.</title>
        <authorList>
            <person name="Brown C.T."/>
            <person name="Sharon I."/>
            <person name="Thomas B.C."/>
            <person name="Castelle C.J."/>
            <person name="Morowitz M.J."/>
            <person name="Banfield J.F."/>
        </authorList>
    </citation>
    <scope>NUCLEOTIDE SEQUENCE</scope>
</reference>
<evidence type="ECO:0000259" key="1">
    <source>
        <dbReference type="PROSITE" id="PS01124"/>
    </source>
</evidence>
<comment type="caution">
    <text evidence="2">The sequence shown here is derived from an EMBL/GenBank/DDBJ whole genome shotgun (WGS) entry which is preliminary data.</text>
</comment>
<dbReference type="GO" id="GO:0003700">
    <property type="term" value="F:DNA-binding transcription factor activity"/>
    <property type="evidence" value="ECO:0007669"/>
    <property type="project" value="InterPro"/>
</dbReference>
<gene>
    <name evidence="2" type="ORF">Q604_UNBC06808G0001</name>
</gene>
<dbReference type="GO" id="GO:0043565">
    <property type="term" value="F:sequence-specific DNA binding"/>
    <property type="evidence" value="ECO:0007669"/>
    <property type="project" value="InterPro"/>
</dbReference>
<feature type="non-terminal residue" evidence="2">
    <location>
        <position position="1"/>
    </location>
</feature>
<protein>
    <recommendedName>
        <fullName evidence="1">HTH araC/xylS-type domain-containing protein</fullName>
    </recommendedName>
</protein>
<dbReference type="PROSITE" id="PS01124">
    <property type="entry name" value="HTH_ARAC_FAMILY_2"/>
    <property type="match status" value="1"/>
</dbReference>
<dbReference type="AlphaFoldDB" id="W1YA11"/>
<organism evidence="2">
    <name type="scientific">human gut metagenome</name>
    <dbReference type="NCBI Taxonomy" id="408170"/>
    <lineage>
        <taxon>unclassified sequences</taxon>
        <taxon>metagenomes</taxon>
        <taxon>organismal metagenomes</taxon>
    </lineage>
</organism>
<evidence type="ECO:0000313" key="2">
    <source>
        <dbReference type="EMBL" id="ETJ39332.1"/>
    </source>
</evidence>
<sequence>DSLNNFYKNFKNATGKTPAMYLSEKNKSN</sequence>
<feature type="domain" description="HTH araC/xylS-type" evidence="1">
    <location>
        <begin position="1"/>
        <end position="24"/>
    </location>
</feature>
<accession>W1YA11</accession>
<dbReference type="EMBL" id="AZMM01006808">
    <property type="protein sequence ID" value="ETJ39332.1"/>
    <property type="molecule type" value="Genomic_DNA"/>
</dbReference>
<dbReference type="InterPro" id="IPR018060">
    <property type="entry name" value="HTH_AraC"/>
</dbReference>